<feature type="domain" description="FAD/NAD(P)-binding" evidence="4">
    <location>
        <begin position="5"/>
        <end position="280"/>
    </location>
</feature>
<evidence type="ECO:0000259" key="4">
    <source>
        <dbReference type="Pfam" id="PF07992"/>
    </source>
</evidence>
<comment type="caution">
    <text evidence="6">The sequence shown here is derived from an EMBL/GenBank/DDBJ whole genome shotgun (WGS) entry which is preliminary data.</text>
</comment>
<dbReference type="PRINTS" id="PR00469">
    <property type="entry name" value="PNDRDTASEII"/>
</dbReference>
<accession>A0ABW2ZQR3</accession>
<dbReference type="Proteomes" id="UP001597042">
    <property type="component" value="Unassembled WGS sequence"/>
</dbReference>
<dbReference type="SUPFAM" id="SSF51905">
    <property type="entry name" value="FAD/NAD(P)-binding domain"/>
    <property type="match status" value="1"/>
</dbReference>
<comment type="catalytic activity">
    <reaction evidence="3">
        <text>[thioredoxin]-dithiol + NADP(+) = [thioredoxin]-disulfide + NADPH + H(+)</text>
        <dbReference type="Rhea" id="RHEA:20345"/>
        <dbReference type="Rhea" id="RHEA-COMP:10698"/>
        <dbReference type="Rhea" id="RHEA-COMP:10700"/>
        <dbReference type="ChEBI" id="CHEBI:15378"/>
        <dbReference type="ChEBI" id="CHEBI:29950"/>
        <dbReference type="ChEBI" id="CHEBI:50058"/>
        <dbReference type="ChEBI" id="CHEBI:57783"/>
        <dbReference type="ChEBI" id="CHEBI:58349"/>
        <dbReference type="EC" id="1.8.1.9"/>
    </reaction>
</comment>
<dbReference type="InterPro" id="IPR050097">
    <property type="entry name" value="Ferredoxin-NADP_redctase_2"/>
</dbReference>
<reference evidence="7" key="1">
    <citation type="journal article" date="2019" name="Int. J. Syst. Evol. Microbiol.">
        <title>The Global Catalogue of Microorganisms (GCM) 10K type strain sequencing project: providing services to taxonomists for standard genome sequencing and annotation.</title>
        <authorList>
            <consortium name="The Broad Institute Genomics Platform"/>
            <consortium name="The Broad Institute Genome Sequencing Center for Infectious Disease"/>
            <person name="Wu L."/>
            <person name="Ma J."/>
        </authorList>
    </citation>
    <scope>NUCLEOTIDE SEQUENCE [LARGE SCALE GENOMIC DNA]</scope>
    <source>
        <strain evidence="7">CCUG 50754</strain>
    </source>
</reference>
<gene>
    <name evidence="6" type="ORF">ACFQZV_05420</name>
</gene>
<sequence length="503" mass="53724">MTKWDVIVIGGGAAGLSAAQMLGRARRRTLVLDTGSPRNRFADHMHGVLGNDGTRPADLVARGREELERYGVVLREAAVTRVDETEREVVVTLDDGSAEHARALVIATGISDELPPIPGIADHWGSGVLHCPYCHGWEVRDRNLGVLMVSPLQAHQAELVRQWSDDVVVFGTVEPAVRARLHARGVEIEETPVVEVLGDEQVTGVRLEDGRTVPMDALFTMGTPRPHDAFVAHLGLERSDTPVGSFLTVDPAGRTSSSRIWATGNVVAPMATVPVAMGAGSTTGAAVNWALVEEDAQEAVMASPRQFWNGRYAAQMWSGKPNHTLVDLVADLPPGRVLDIGCGEGADVIWLAQHGWEAVGVDISDNAVARAAEHAADAGVAARFVASEDLPAADVGGPFDLVTASFFHSPVDFDRIGILRRASELVASGGRLLVISHAAMPSWAPEGHDHPFPSPEAELTELALDDTAWTVERVETRTRPATAPDGTASELDDAVILLRREAD</sequence>
<dbReference type="PRINTS" id="PR00368">
    <property type="entry name" value="FADPNR"/>
</dbReference>
<keyword evidence="2" id="KW-0560">Oxidoreductase</keyword>
<evidence type="ECO:0000313" key="7">
    <source>
        <dbReference type="Proteomes" id="UP001597042"/>
    </source>
</evidence>
<dbReference type="Pfam" id="PF07992">
    <property type="entry name" value="Pyr_redox_2"/>
    <property type="match status" value="1"/>
</dbReference>
<dbReference type="EMBL" id="JBHTIM010000001">
    <property type="protein sequence ID" value="MFD0780739.1"/>
    <property type="molecule type" value="Genomic_DNA"/>
</dbReference>
<dbReference type="CDD" id="cd02440">
    <property type="entry name" value="AdoMet_MTases"/>
    <property type="match status" value="1"/>
</dbReference>
<feature type="domain" description="Methyltransferase type 12" evidence="5">
    <location>
        <begin position="338"/>
        <end position="432"/>
    </location>
</feature>
<dbReference type="PANTHER" id="PTHR48105">
    <property type="entry name" value="THIOREDOXIN REDUCTASE 1-RELATED-RELATED"/>
    <property type="match status" value="1"/>
</dbReference>
<dbReference type="InterPro" id="IPR023753">
    <property type="entry name" value="FAD/NAD-binding_dom"/>
</dbReference>
<protein>
    <submittedName>
        <fullName evidence="6">FAD-dependent oxidoreductase</fullName>
    </submittedName>
</protein>
<evidence type="ECO:0000313" key="6">
    <source>
        <dbReference type="EMBL" id="MFD0780739.1"/>
    </source>
</evidence>
<dbReference type="Gene3D" id="3.50.50.60">
    <property type="entry name" value="FAD/NAD(P)-binding domain"/>
    <property type="match status" value="2"/>
</dbReference>
<evidence type="ECO:0000256" key="1">
    <source>
        <dbReference type="ARBA" id="ARBA00022630"/>
    </source>
</evidence>
<dbReference type="InterPro" id="IPR036188">
    <property type="entry name" value="FAD/NAD-bd_sf"/>
</dbReference>
<dbReference type="Pfam" id="PF08242">
    <property type="entry name" value="Methyltransf_12"/>
    <property type="match status" value="1"/>
</dbReference>
<dbReference type="InterPro" id="IPR029063">
    <property type="entry name" value="SAM-dependent_MTases_sf"/>
</dbReference>
<dbReference type="InterPro" id="IPR013217">
    <property type="entry name" value="Methyltransf_12"/>
</dbReference>
<dbReference type="SUPFAM" id="SSF53335">
    <property type="entry name" value="S-adenosyl-L-methionine-dependent methyltransferases"/>
    <property type="match status" value="1"/>
</dbReference>
<evidence type="ECO:0000256" key="3">
    <source>
        <dbReference type="ARBA" id="ARBA00048132"/>
    </source>
</evidence>
<dbReference type="Gene3D" id="3.40.50.150">
    <property type="entry name" value="Vaccinia Virus protein VP39"/>
    <property type="match status" value="1"/>
</dbReference>
<name>A0ABW2ZQR3_9MICO</name>
<dbReference type="RefSeq" id="WP_378751043.1">
    <property type="nucleotide sequence ID" value="NZ_JBHSSV010000004.1"/>
</dbReference>
<keyword evidence="7" id="KW-1185">Reference proteome</keyword>
<evidence type="ECO:0000259" key="5">
    <source>
        <dbReference type="Pfam" id="PF08242"/>
    </source>
</evidence>
<keyword evidence="1" id="KW-0285">Flavoprotein</keyword>
<organism evidence="6 7">
    <name type="scientific">Microbacterium koreense</name>
    <dbReference type="NCBI Taxonomy" id="323761"/>
    <lineage>
        <taxon>Bacteria</taxon>
        <taxon>Bacillati</taxon>
        <taxon>Actinomycetota</taxon>
        <taxon>Actinomycetes</taxon>
        <taxon>Micrococcales</taxon>
        <taxon>Microbacteriaceae</taxon>
        <taxon>Microbacterium</taxon>
    </lineage>
</organism>
<evidence type="ECO:0000256" key="2">
    <source>
        <dbReference type="ARBA" id="ARBA00023002"/>
    </source>
</evidence>
<proteinExistence type="predicted"/>